<accession>A0A399MG10</accession>
<comment type="caution">
    <text evidence="4">The sequence shown here is derived from an EMBL/GenBank/DDBJ whole genome shotgun (WGS) entry which is preliminary data.</text>
</comment>
<dbReference type="EMBL" id="QWLL01000005">
    <property type="protein sequence ID" value="RII80187.1"/>
    <property type="molecule type" value="Genomic_DNA"/>
</dbReference>
<feature type="region of interest" description="Disordered" evidence="2">
    <location>
        <begin position="1"/>
        <end position="22"/>
    </location>
</feature>
<gene>
    <name evidence="4" type="ORF">D0894_01020</name>
</gene>
<dbReference type="Pfam" id="PF20178">
    <property type="entry name" value="ToxA_N"/>
    <property type="match status" value="2"/>
</dbReference>
<dbReference type="RefSeq" id="WP_119368477.1">
    <property type="nucleotide sequence ID" value="NZ_QWLL01000005.1"/>
</dbReference>
<evidence type="ECO:0000313" key="5">
    <source>
        <dbReference type="Proteomes" id="UP000265875"/>
    </source>
</evidence>
<evidence type="ECO:0000313" key="4">
    <source>
        <dbReference type="EMBL" id="RII80187.1"/>
    </source>
</evidence>
<evidence type="ECO:0000256" key="2">
    <source>
        <dbReference type="SAM" id="MobiDB-lite"/>
    </source>
</evidence>
<feature type="coiled-coil region" evidence="1">
    <location>
        <begin position="1692"/>
        <end position="1719"/>
    </location>
</feature>
<evidence type="ECO:0000259" key="3">
    <source>
        <dbReference type="Pfam" id="PF20178"/>
    </source>
</evidence>
<feature type="domain" description="Dermonecrotic toxin N-terminal" evidence="3">
    <location>
        <begin position="683"/>
        <end position="948"/>
    </location>
</feature>
<feature type="region of interest" description="Disordered" evidence="2">
    <location>
        <begin position="1549"/>
        <end position="1570"/>
    </location>
</feature>
<dbReference type="Proteomes" id="UP000265875">
    <property type="component" value="Unassembled WGS sequence"/>
</dbReference>
<dbReference type="InterPro" id="IPR046673">
    <property type="entry name" value="ToxA_N"/>
</dbReference>
<feature type="domain" description="Dermonecrotic toxin N-terminal" evidence="3">
    <location>
        <begin position="443"/>
        <end position="554"/>
    </location>
</feature>
<organism evidence="4 5">
    <name type="scientific">Pseudomonas monteilii</name>
    <dbReference type="NCBI Taxonomy" id="76759"/>
    <lineage>
        <taxon>Bacteria</taxon>
        <taxon>Pseudomonadati</taxon>
        <taxon>Pseudomonadota</taxon>
        <taxon>Gammaproteobacteria</taxon>
        <taxon>Pseudomonadales</taxon>
        <taxon>Pseudomonadaceae</taxon>
        <taxon>Pseudomonas</taxon>
    </lineage>
</organism>
<evidence type="ECO:0000256" key="1">
    <source>
        <dbReference type="SAM" id="Coils"/>
    </source>
</evidence>
<name>A0A399MG10_9PSED</name>
<reference evidence="4 5" key="1">
    <citation type="submission" date="2018-08" db="EMBL/GenBank/DDBJ databases">
        <title>Draft genome sequence of the cyanotroph, Pseudomonas monteilii BCN3.</title>
        <authorList>
            <person name="Jones L.B."/>
            <person name="Kunz D.A."/>
        </authorList>
    </citation>
    <scope>NUCLEOTIDE SEQUENCE [LARGE SCALE GENOMIC DNA]</scope>
    <source>
        <strain evidence="4 5">BCN3</strain>
    </source>
</reference>
<keyword evidence="1" id="KW-0175">Coiled coil</keyword>
<sequence>MPTSDISQRDIVQALPPSDTDPLRQQLAGKGNLLTLAQHTLDRSTRQLRSLLSNAPGLQQTLHTALKDHLQVDPYHCGLCQGDRQVTLLTFAARLAASPVYANPFSGWSTWGLAENTAHAKMTAADWVTYLAPIVNKAKLQATRGYWDARMPGTDISRQAHATTLLRQHFTCSLDLAYGLGLLETNGWLQGRQPQPRYLQLQWQAANGRKLTSTAALVIGPQSDETHWLLYLPGMLNTVQAFSDLERLRDWVFQSRYRIWSDPRTAVTAGTRDNVLLTALQGDGHSALMAETLLQYQAIADHHLLQAIERSSNGPLDWTDLQAWEDQRRTMVLEALLPTVVTAIDAISASDAAQAKDEVHFPCLEQHLPLGWRQQLIERQESLLEHYLEADTAPSSAKVTLLRERQAALDLLQDSHDIYLLDLPDEVTRTDLQVRIDEKTRVQQITEGLCQALLKEARLQNTMGELSDTHLGWVEQLADRPESSLQRSVEVCTLALACANRTWQLCGYLTFRAIHQQDDAPQDHTLLLYRPGQRGGLLAFDDEAALARGLIATLHGAWPDALLESAYTPEGTPLLDALSTAPSVTFNHSPIQTHFMQHCVQAIVDALPANTRREQARQRLCISENRARATALARFAEKNRSSHAQTHLMPLHHLDDDQLVELANQVNAQKNALRAAVDLLKSSLPTPRQFARRTLRQHLRREFGLQNLPEITLNIADTVTLKKEVTGQSALGGAGARDVPVFSETRSDVSLESFILGALDDERRLRLGNATLTFQPAGNPVLEQTLTTAYIARLIPQLDAAGRYETRITNAYLGFEQESPWQVEWRHETFRAPYEHRLRLLVLCRPTHLDDDGQRLLETFCHEQVNAVAARTVEYQSLQLRPGTAADGSSDRVGLSSIHLIKGANGPVLLYMPDAPNGAIISQHASPHAACEALQDMALAPKMARFLALQAQSGDPDEHESFINTALQKQYSTFIGVGSSRTETLPTYECRQDMGELIRSHRATSRSQADLALAAPEQFDRYFFLGLRLALGILPGAGTALSLYDGWHVANDAVRAFGKGHLEEGLQHLLGLLQCLTDAILTLAPLVAGTAKPALTARLQTQQRQRLDPRLPMTGVRKSPPSPFLGYEAELPAGPMVRSTLAHGAGVFEHTASQQHYISRSNAWYGVEWDPAYLTWRLKPQGTRAYRQPVRLTEQGIWDTPGRLGGLLVDNGLAGGGGALTTLYNQGVAYWRILLRRQPQPLTGMELAHDINDELIRIVARMRSKQAAYQTATQVAAEGVSLTDAQTATIANARRQLSDEINRNIAFNTASIQRLRAQRSTLNRADYTRFTSLCEKNISDLSVLDMHLVAERFTLAADQVQSAISALEALSGRTVSIAQVKRLTRNSLIANQEMVETLQEVERLATRHHARRNHLQGRALTDYLMKVEGTNLKLDVANAQLVRTSILSLTLFNTNAIEHPQMGAFMLHFHEKGADLRSTLYSHVQLPEAGLTRAQERSFLASAQSHYARYLNHVTAWEDTFKDLLSPNETQSLRQLMRQLIADIQDNLAKATAKRPRPSAQPGRGPSRPRLFETAERPLIGHEYIEQGRTRMRINQPDSDLPHAVYDRNQAGQWQLSAPEPAAPTQTMSGLVDAATTRLDDIPRQQAQLRQYQTPHAVPVDLEDIAEGHAQQLRFIANRIRQKAGSSLAPEHANLTQRLETAANQMHALGRQLRTAQTKATSKPTVGYLEDLLEQQEVQIAWSRTLKPKTDRKGNPVEYLEEYRIDDRVTQQPLWYAHFHFRQKPAQGFTRLEAGHLKLASERDLGEGAWRGSMSEAQANRLFGNLRPAR</sequence>
<protein>
    <recommendedName>
        <fullName evidence="3">Dermonecrotic toxin N-terminal domain-containing protein</fullName>
    </recommendedName>
</protein>
<proteinExistence type="predicted"/>